<dbReference type="EC" id="5.3.1.-" evidence="1"/>
<dbReference type="SUPFAM" id="SSF51182">
    <property type="entry name" value="RmlC-like cupins"/>
    <property type="match status" value="1"/>
</dbReference>
<dbReference type="PANTHER" id="PTHR39193">
    <property type="entry name" value="5-DEOXY-GLUCURONATE ISOMERASE"/>
    <property type="match status" value="1"/>
</dbReference>
<dbReference type="InterPro" id="IPR011051">
    <property type="entry name" value="RmlC_Cupin_sf"/>
</dbReference>
<dbReference type="GO" id="GO:0008880">
    <property type="term" value="F:glucuronate isomerase activity"/>
    <property type="evidence" value="ECO:0007669"/>
    <property type="project" value="InterPro"/>
</dbReference>
<name>A0A3Q9UNN8_9ACTN</name>
<dbReference type="PIRSF" id="PIRSF036628">
    <property type="entry name" value="IolB"/>
    <property type="match status" value="1"/>
</dbReference>
<dbReference type="Gene3D" id="2.60.120.10">
    <property type="entry name" value="Jelly Rolls"/>
    <property type="match status" value="2"/>
</dbReference>
<keyword evidence="1" id="KW-0413">Isomerase</keyword>
<dbReference type="NCBIfam" id="TIGR04378">
    <property type="entry name" value="myo_inos_iolB"/>
    <property type="match status" value="1"/>
</dbReference>
<dbReference type="EMBL" id="LR134473">
    <property type="protein sequence ID" value="VEI01860.1"/>
    <property type="molecule type" value="Genomic_DNA"/>
</dbReference>
<dbReference type="Pfam" id="PF04962">
    <property type="entry name" value="KduI"/>
    <property type="match status" value="1"/>
</dbReference>
<organism evidence="1 2">
    <name type="scientific">Acidipropionibacterium jensenii</name>
    <dbReference type="NCBI Taxonomy" id="1749"/>
    <lineage>
        <taxon>Bacteria</taxon>
        <taxon>Bacillati</taxon>
        <taxon>Actinomycetota</taxon>
        <taxon>Actinomycetes</taxon>
        <taxon>Propionibacteriales</taxon>
        <taxon>Propionibacteriaceae</taxon>
        <taxon>Acidipropionibacterium</taxon>
    </lineage>
</organism>
<sequence>MSDYVLPAGTAGHDEFEVDVSPQRAGWTYSGLRVATLAAGSSTTVETGEYEYLVLPLEGSWRVEVDGRTTELAGRRTIWGQVTDYFFLPRGTTAVVTAVSGGRVGLPYALASEDLEPRYCPVDEVTVELRGADYLCRQASSYSVGNALHTSRLLVVEVITPGGCWSSYPPHKHDEEGPDEHELEEIYYFQIKGNEYGPGMALHATYGTADRPISVAAKIGTGDVALVPHGWHGPCAAAPGYDLYYLNVMAGPGGAEWKSVDDPEYTWLRGTYETGTMDPRLPYQVDENVDDIQADPKN</sequence>
<reference evidence="1 2" key="1">
    <citation type="submission" date="2018-12" db="EMBL/GenBank/DDBJ databases">
        <authorList>
            <consortium name="Pathogen Informatics"/>
        </authorList>
    </citation>
    <scope>NUCLEOTIDE SEQUENCE [LARGE SCALE GENOMIC DNA]</scope>
    <source>
        <strain evidence="1 2">NCTC13652</strain>
    </source>
</reference>
<dbReference type="STRING" id="1122997.GCA_000425285_02003"/>
<dbReference type="GO" id="GO:0019310">
    <property type="term" value="P:inositol catabolic process"/>
    <property type="evidence" value="ECO:0007669"/>
    <property type="project" value="InterPro"/>
</dbReference>
<dbReference type="InterPro" id="IPR024203">
    <property type="entry name" value="Deoxy-glucuronate_isom_IolB"/>
</dbReference>
<dbReference type="OrthoDB" id="9799936at2"/>
<keyword evidence="2" id="KW-1185">Reference proteome</keyword>
<evidence type="ECO:0000313" key="1">
    <source>
        <dbReference type="EMBL" id="VEI01860.1"/>
    </source>
</evidence>
<dbReference type="AlphaFoldDB" id="A0A3Q9UNN8"/>
<protein>
    <submittedName>
        <fullName evidence="1">5-deoxy-glucuronate isomerase</fullName>
        <ecNumber evidence="1">5.3.1.-</ecNumber>
    </submittedName>
</protein>
<accession>A0A3Q9UNN8</accession>
<dbReference type="InterPro" id="IPR014710">
    <property type="entry name" value="RmlC-like_jellyroll"/>
</dbReference>
<dbReference type="Proteomes" id="UP000277858">
    <property type="component" value="Chromosome"/>
</dbReference>
<dbReference type="InterPro" id="IPR021120">
    <property type="entry name" value="KduI/IolB_isomerase"/>
</dbReference>
<evidence type="ECO:0000313" key="2">
    <source>
        <dbReference type="Proteomes" id="UP000277858"/>
    </source>
</evidence>
<gene>
    <name evidence="1" type="primary">iolB_1</name>
    <name evidence="1" type="ORF">NCTC13652_00009</name>
</gene>
<dbReference type="GeneID" id="82883803"/>
<dbReference type="RefSeq" id="WP_028703470.1">
    <property type="nucleotide sequence ID" value="NZ_CP025571.1"/>
</dbReference>
<proteinExistence type="predicted"/>
<dbReference type="PANTHER" id="PTHR39193:SF1">
    <property type="entry name" value="5-DEOXY-GLUCURONATE ISOMERASE"/>
    <property type="match status" value="1"/>
</dbReference>